<dbReference type="VEuPathDB" id="FungiDB:PV08_04730"/>
<dbReference type="EMBL" id="KN847494">
    <property type="protein sequence ID" value="KIW17536.1"/>
    <property type="molecule type" value="Genomic_DNA"/>
</dbReference>
<dbReference type="CDD" id="cd02208">
    <property type="entry name" value="cupin_RmlC-like"/>
    <property type="match status" value="1"/>
</dbReference>
<protein>
    <recommendedName>
        <fullName evidence="3">Cupin 2 conserved barrel domain-containing protein</fullName>
    </recommendedName>
</protein>
<organism evidence="1 2">
    <name type="scientific">Exophiala spinifera</name>
    <dbReference type="NCBI Taxonomy" id="91928"/>
    <lineage>
        <taxon>Eukaryota</taxon>
        <taxon>Fungi</taxon>
        <taxon>Dikarya</taxon>
        <taxon>Ascomycota</taxon>
        <taxon>Pezizomycotina</taxon>
        <taxon>Eurotiomycetes</taxon>
        <taxon>Chaetothyriomycetidae</taxon>
        <taxon>Chaetothyriales</taxon>
        <taxon>Herpotrichiellaceae</taxon>
        <taxon>Exophiala</taxon>
    </lineage>
</organism>
<dbReference type="HOGENOM" id="CLU_089363_0_0_1"/>
<dbReference type="STRING" id="91928.A0A0D1YQR0"/>
<dbReference type="GeneID" id="27331813"/>
<dbReference type="InterPro" id="IPR014710">
    <property type="entry name" value="RmlC-like_jellyroll"/>
</dbReference>
<dbReference type="OrthoDB" id="9976870at2759"/>
<proteinExistence type="predicted"/>
<dbReference type="RefSeq" id="XP_016237752.1">
    <property type="nucleotide sequence ID" value="XM_016379075.1"/>
</dbReference>
<sequence>MLSFLRPTQPRRTDISKLNPIPFEDGRSVVKFHPPGSSFAMTHTIPPTTPGNGPSILQPPFHYHISQAESFVVRSGRGGFWLGTSAEPFVTLSTDLGQSSTAAIPPKRRHKFENASQTDPLVVDVRLDPEKHDQEQRFFRNFFGYLDDCRKANSAPSLFQLMVFLHAADTPLALPVPNETLAFWVSRAFLIVMAFWGRWMLGYKDSYPEYYETPKSK</sequence>
<reference evidence="1 2" key="1">
    <citation type="submission" date="2015-01" db="EMBL/GenBank/DDBJ databases">
        <title>The Genome Sequence of Exophiala spinifera CBS89968.</title>
        <authorList>
            <consortium name="The Broad Institute Genomics Platform"/>
            <person name="Cuomo C."/>
            <person name="de Hoog S."/>
            <person name="Gorbushina A."/>
            <person name="Stielow B."/>
            <person name="Teixiera M."/>
            <person name="Abouelleil A."/>
            <person name="Chapman S.B."/>
            <person name="Priest M."/>
            <person name="Young S.K."/>
            <person name="Wortman J."/>
            <person name="Nusbaum C."/>
            <person name="Birren B."/>
        </authorList>
    </citation>
    <scope>NUCLEOTIDE SEQUENCE [LARGE SCALE GENOMIC DNA]</scope>
    <source>
        <strain evidence="1 2">CBS 89968</strain>
    </source>
</reference>
<dbReference type="SUPFAM" id="SSF51182">
    <property type="entry name" value="RmlC-like cupins"/>
    <property type="match status" value="1"/>
</dbReference>
<gene>
    <name evidence="1" type="ORF">PV08_04730</name>
</gene>
<dbReference type="Proteomes" id="UP000053328">
    <property type="component" value="Unassembled WGS sequence"/>
</dbReference>
<keyword evidence="2" id="KW-1185">Reference proteome</keyword>
<name>A0A0D1YQR0_9EURO</name>
<accession>A0A0D1YQR0</accession>
<evidence type="ECO:0008006" key="3">
    <source>
        <dbReference type="Google" id="ProtNLM"/>
    </source>
</evidence>
<evidence type="ECO:0000313" key="1">
    <source>
        <dbReference type="EMBL" id="KIW17536.1"/>
    </source>
</evidence>
<evidence type="ECO:0000313" key="2">
    <source>
        <dbReference type="Proteomes" id="UP000053328"/>
    </source>
</evidence>
<dbReference type="AlphaFoldDB" id="A0A0D1YQR0"/>
<dbReference type="InterPro" id="IPR011051">
    <property type="entry name" value="RmlC_Cupin_sf"/>
</dbReference>
<dbReference type="Gene3D" id="2.60.120.10">
    <property type="entry name" value="Jelly Rolls"/>
    <property type="match status" value="1"/>
</dbReference>